<keyword evidence="2" id="KW-1185">Reference proteome</keyword>
<dbReference type="Gramene" id="GBG66096">
    <property type="protein sequence ID" value="GBG66096"/>
    <property type="gene ID" value="CBR_g55439"/>
</dbReference>
<reference evidence="1 2" key="1">
    <citation type="journal article" date="2018" name="Cell">
        <title>The Chara Genome: Secondary Complexity and Implications for Plant Terrestrialization.</title>
        <authorList>
            <person name="Nishiyama T."/>
            <person name="Sakayama H."/>
            <person name="Vries J.D."/>
            <person name="Buschmann H."/>
            <person name="Saint-Marcoux D."/>
            <person name="Ullrich K.K."/>
            <person name="Haas F.B."/>
            <person name="Vanderstraeten L."/>
            <person name="Becker D."/>
            <person name="Lang D."/>
            <person name="Vosolsobe S."/>
            <person name="Rombauts S."/>
            <person name="Wilhelmsson P.K.I."/>
            <person name="Janitza P."/>
            <person name="Kern R."/>
            <person name="Heyl A."/>
            <person name="Rumpler F."/>
            <person name="Villalobos L.I.A.C."/>
            <person name="Clay J.M."/>
            <person name="Skokan R."/>
            <person name="Toyoda A."/>
            <person name="Suzuki Y."/>
            <person name="Kagoshima H."/>
            <person name="Schijlen E."/>
            <person name="Tajeshwar N."/>
            <person name="Catarino B."/>
            <person name="Hetherington A.J."/>
            <person name="Saltykova A."/>
            <person name="Bonnot C."/>
            <person name="Breuninger H."/>
            <person name="Symeonidi A."/>
            <person name="Radhakrishnan G.V."/>
            <person name="Van Nieuwerburgh F."/>
            <person name="Deforce D."/>
            <person name="Chang C."/>
            <person name="Karol K.G."/>
            <person name="Hedrich R."/>
            <person name="Ulvskov P."/>
            <person name="Glockner G."/>
            <person name="Delwiche C.F."/>
            <person name="Petrasek J."/>
            <person name="Van de Peer Y."/>
            <person name="Friml J."/>
            <person name="Beilby M."/>
            <person name="Dolan L."/>
            <person name="Kohara Y."/>
            <person name="Sugano S."/>
            <person name="Fujiyama A."/>
            <person name="Delaux P.-M."/>
            <person name="Quint M."/>
            <person name="TheiBen G."/>
            <person name="Hagemann M."/>
            <person name="Harholt J."/>
            <person name="Dunand C."/>
            <person name="Zachgo S."/>
            <person name="Langdale J."/>
            <person name="Maumus F."/>
            <person name="Straeten D.V.D."/>
            <person name="Gould S.B."/>
            <person name="Rensing S.A."/>
        </authorList>
    </citation>
    <scope>NUCLEOTIDE SEQUENCE [LARGE SCALE GENOMIC DNA]</scope>
    <source>
        <strain evidence="1 2">S276</strain>
    </source>
</reference>
<evidence type="ECO:0000313" key="1">
    <source>
        <dbReference type="EMBL" id="GBG66096.1"/>
    </source>
</evidence>
<name>A0A388K7U2_CHABU</name>
<gene>
    <name evidence="1" type="ORF">CBR_g55439</name>
</gene>
<proteinExistence type="predicted"/>
<organism evidence="1 2">
    <name type="scientific">Chara braunii</name>
    <name type="common">Braun's stonewort</name>
    <dbReference type="NCBI Taxonomy" id="69332"/>
    <lineage>
        <taxon>Eukaryota</taxon>
        <taxon>Viridiplantae</taxon>
        <taxon>Streptophyta</taxon>
        <taxon>Charophyceae</taxon>
        <taxon>Charales</taxon>
        <taxon>Characeae</taxon>
        <taxon>Chara</taxon>
    </lineage>
</organism>
<comment type="caution">
    <text evidence="1">The sequence shown here is derived from an EMBL/GenBank/DDBJ whole genome shotgun (WGS) entry which is preliminary data.</text>
</comment>
<evidence type="ECO:0000313" key="2">
    <source>
        <dbReference type="Proteomes" id="UP000265515"/>
    </source>
</evidence>
<protein>
    <submittedName>
        <fullName evidence="1">Uncharacterized protein</fullName>
    </submittedName>
</protein>
<dbReference type="AlphaFoldDB" id="A0A388K7U2"/>
<dbReference type="EMBL" id="BFEA01000069">
    <property type="protein sequence ID" value="GBG66096.1"/>
    <property type="molecule type" value="Genomic_DNA"/>
</dbReference>
<sequence>MLVIAPGLYPNEPLFLGHRHHRLASFSLHQRGLEVVVSCGLANNTNRLRHRSTEERVQGNVKVNKTPKELVCGDIQTLQTHSKMMKRLLRCEAKTFCFSRESDVEIYPLIEVYVETFRKLVTSLDMKTQDIIHCMTEWKGPSVIRTLGSRKLTNIRGEIAHDVFRVFWIAAGLLYPGGSVRDRLDVKQEEMRKRMTEDSLWRIKDNEP</sequence>
<dbReference type="Proteomes" id="UP000265515">
    <property type="component" value="Unassembled WGS sequence"/>
</dbReference>
<accession>A0A388K7U2</accession>